<dbReference type="GO" id="GO:0008168">
    <property type="term" value="F:methyltransferase activity"/>
    <property type="evidence" value="ECO:0007669"/>
    <property type="project" value="TreeGrafter"/>
</dbReference>
<dbReference type="Pfam" id="PF13649">
    <property type="entry name" value="Methyltransf_25"/>
    <property type="match status" value="1"/>
</dbReference>
<proteinExistence type="predicted"/>
<reference evidence="3" key="1">
    <citation type="submission" date="2021-06" db="EMBL/GenBank/DDBJ databases">
        <authorList>
            <person name="Kallberg Y."/>
            <person name="Tangrot J."/>
            <person name="Rosling A."/>
        </authorList>
    </citation>
    <scope>NUCLEOTIDE SEQUENCE</scope>
    <source>
        <strain evidence="3">FL130A</strain>
    </source>
</reference>
<feature type="domain" description="Methyltransferase" evidence="2">
    <location>
        <begin position="93"/>
        <end position="187"/>
    </location>
</feature>
<organism evidence="3 4">
    <name type="scientific">Ambispora leptoticha</name>
    <dbReference type="NCBI Taxonomy" id="144679"/>
    <lineage>
        <taxon>Eukaryota</taxon>
        <taxon>Fungi</taxon>
        <taxon>Fungi incertae sedis</taxon>
        <taxon>Mucoromycota</taxon>
        <taxon>Glomeromycotina</taxon>
        <taxon>Glomeromycetes</taxon>
        <taxon>Archaeosporales</taxon>
        <taxon>Ambisporaceae</taxon>
        <taxon>Ambispora</taxon>
    </lineage>
</organism>
<evidence type="ECO:0000313" key="3">
    <source>
        <dbReference type="EMBL" id="CAG8510359.1"/>
    </source>
</evidence>
<feature type="compositionally biased region" description="Basic and acidic residues" evidence="1">
    <location>
        <begin position="23"/>
        <end position="52"/>
    </location>
</feature>
<dbReference type="InterPro" id="IPR041698">
    <property type="entry name" value="Methyltransf_25"/>
</dbReference>
<feature type="region of interest" description="Disordered" evidence="1">
    <location>
        <begin position="14"/>
        <end position="52"/>
    </location>
</feature>
<sequence length="322" mass="36948">MGARISRLDLDGVAALKTGSPRRSSDSERRKSAEEKVNGHAHAHRDDNPKFDIPRNLEGIPRLEVQHYLMRYLYQGNFKSPVQETLNAGHARVLDLGCGAGTWAIEVAKEFPSAEVTGVDITNFFPSDVTTPNVNFIEHNFQERKRLPFDDNTFDLVHMRFLLADVKEEDYQNTLIPELVRVTKPDGWIELLEFDVQHYSEGPVIRRLTNALSKHLQSKGYNPSISDNLPRYLKQTNLVGTVHQFDKAIPLGHWAGRVGDLAIEDLSILFLDTNELPQSMGITEEEYQHLIEVYKEEVEERKTFFRTHRFFGQKFNKLSEKS</sequence>
<dbReference type="Gene3D" id="3.40.50.150">
    <property type="entry name" value="Vaccinia Virus protein VP39"/>
    <property type="match status" value="1"/>
</dbReference>
<evidence type="ECO:0000256" key="1">
    <source>
        <dbReference type="SAM" id="MobiDB-lite"/>
    </source>
</evidence>
<dbReference type="CDD" id="cd02440">
    <property type="entry name" value="AdoMet_MTases"/>
    <property type="match status" value="1"/>
</dbReference>
<comment type="caution">
    <text evidence="3">The sequence shown here is derived from an EMBL/GenBank/DDBJ whole genome shotgun (WGS) entry which is preliminary data.</text>
</comment>
<dbReference type="SUPFAM" id="SSF53335">
    <property type="entry name" value="S-adenosyl-L-methionine-dependent methyltransferases"/>
    <property type="match status" value="1"/>
</dbReference>
<dbReference type="OrthoDB" id="2013972at2759"/>
<keyword evidence="4" id="KW-1185">Reference proteome</keyword>
<gene>
    <name evidence="3" type="ORF">ALEPTO_LOCUS3943</name>
</gene>
<evidence type="ECO:0000313" key="4">
    <source>
        <dbReference type="Proteomes" id="UP000789508"/>
    </source>
</evidence>
<dbReference type="Proteomes" id="UP000789508">
    <property type="component" value="Unassembled WGS sequence"/>
</dbReference>
<dbReference type="PANTHER" id="PTHR43591">
    <property type="entry name" value="METHYLTRANSFERASE"/>
    <property type="match status" value="1"/>
</dbReference>
<dbReference type="EMBL" id="CAJVPS010000818">
    <property type="protein sequence ID" value="CAG8510359.1"/>
    <property type="molecule type" value="Genomic_DNA"/>
</dbReference>
<dbReference type="InterPro" id="IPR029063">
    <property type="entry name" value="SAM-dependent_MTases_sf"/>
</dbReference>
<name>A0A9N8ZXW2_9GLOM</name>
<evidence type="ECO:0000259" key="2">
    <source>
        <dbReference type="Pfam" id="PF13649"/>
    </source>
</evidence>
<accession>A0A9N8ZXW2</accession>
<protein>
    <submittedName>
        <fullName evidence="3">644_t:CDS:1</fullName>
    </submittedName>
</protein>
<dbReference type="PANTHER" id="PTHR43591:SF24">
    <property type="entry name" value="2-METHOXY-6-POLYPRENYL-1,4-BENZOQUINOL METHYLASE, MITOCHONDRIAL"/>
    <property type="match status" value="1"/>
</dbReference>
<dbReference type="AlphaFoldDB" id="A0A9N8ZXW2"/>